<dbReference type="AlphaFoldDB" id="A0A9P7U908"/>
<keyword evidence="2" id="KW-1185">Reference proteome</keyword>
<sequence>MPNIALAPFKRISTPHILHLSEPSFPPVHPAEEREIILEPSAQKKTIRMCVPVLNNGSEVIAFLTPPAHWRKRGCFLPSNRLPTYYSIHYRHLVEIMTIRADVGLVALHAVHSHIHHS</sequence>
<gene>
    <name evidence="1" type="ORF">JMJ77_004367</name>
</gene>
<evidence type="ECO:0000313" key="1">
    <source>
        <dbReference type="EMBL" id="KAG7044908.1"/>
    </source>
</evidence>
<evidence type="ECO:0000313" key="2">
    <source>
        <dbReference type="Proteomes" id="UP000699042"/>
    </source>
</evidence>
<reference evidence="1" key="1">
    <citation type="submission" date="2021-05" db="EMBL/GenBank/DDBJ databases">
        <title>Comparative genomics of three Colletotrichum scovillei strains and genetic complementation revealed genes involved fungal growth and virulence on chili pepper.</title>
        <authorList>
            <person name="Hsieh D.-K."/>
            <person name="Chuang S.-C."/>
            <person name="Chen C.-Y."/>
            <person name="Chao Y.-T."/>
            <person name="Lu M.-Y.J."/>
            <person name="Lee M.-H."/>
            <person name="Shih M.-C."/>
        </authorList>
    </citation>
    <scope>NUCLEOTIDE SEQUENCE</scope>
    <source>
        <strain evidence="1">Coll-153</strain>
    </source>
</reference>
<dbReference type="EMBL" id="JAESDN010000010">
    <property type="protein sequence ID" value="KAG7044908.1"/>
    <property type="molecule type" value="Genomic_DNA"/>
</dbReference>
<comment type="caution">
    <text evidence="1">The sequence shown here is derived from an EMBL/GenBank/DDBJ whole genome shotgun (WGS) entry which is preliminary data.</text>
</comment>
<protein>
    <submittedName>
        <fullName evidence="1">Uncharacterized protein</fullName>
    </submittedName>
</protein>
<dbReference type="Proteomes" id="UP000699042">
    <property type="component" value="Unassembled WGS sequence"/>
</dbReference>
<organism evidence="1 2">
    <name type="scientific">Colletotrichum scovillei</name>
    <dbReference type="NCBI Taxonomy" id="1209932"/>
    <lineage>
        <taxon>Eukaryota</taxon>
        <taxon>Fungi</taxon>
        <taxon>Dikarya</taxon>
        <taxon>Ascomycota</taxon>
        <taxon>Pezizomycotina</taxon>
        <taxon>Sordariomycetes</taxon>
        <taxon>Hypocreomycetidae</taxon>
        <taxon>Glomerellales</taxon>
        <taxon>Glomerellaceae</taxon>
        <taxon>Colletotrichum</taxon>
        <taxon>Colletotrichum acutatum species complex</taxon>
    </lineage>
</organism>
<proteinExistence type="predicted"/>
<accession>A0A9P7U908</accession>
<name>A0A9P7U908_9PEZI</name>